<proteinExistence type="predicted"/>
<protein>
    <submittedName>
        <fullName evidence="2">D-inositol-3-phosphate glycosyltransferase</fullName>
        <ecNumber evidence="2">2.4.1.250</ecNumber>
    </submittedName>
</protein>
<accession>A0A485LZ85</accession>
<reference evidence="2" key="1">
    <citation type="submission" date="2019-03" db="EMBL/GenBank/DDBJ databases">
        <authorList>
            <person name="Hao L."/>
        </authorList>
    </citation>
    <scope>NUCLEOTIDE SEQUENCE</scope>
</reference>
<dbReference type="Gene3D" id="3.40.50.2000">
    <property type="entry name" value="Glycogen Phosphorylase B"/>
    <property type="match status" value="2"/>
</dbReference>
<dbReference type="PANTHER" id="PTHR12526:SF622">
    <property type="entry name" value="GLYCOSYLTRANSFERASE (GROUP I)"/>
    <property type="match status" value="1"/>
</dbReference>
<keyword evidence="2" id="KW-0328">Glycosyltransferase</keyword>
<gene>
    <name evidence="2" type="primary">mshA</name>
    <name evidence="2" type="ORF">SCFA_250016</name>
</gene>
<dbReference type="EMBL" id="CAADRM010000087">
    <property type="protein sequence ID" value="VFU14101.1"/>
    <property type="molecule type" value="Genomic_DNA"/>
</dbReference>
<organism evidence="2">
    <name type="scientific">anaerobic digester metagenome</name>
    <dbReference type="NCBI Taxonomy" id="1263854"/>
    <lineage>
        <taxon>unclassified sequences</taxon>
        <taxon>metagenomes</taxon>
        <taxon>ecological metagenomes</taxon>
    </lineage>
</organism>
<dbReference type="AlphaFoldDB" id="A0A485LZ85"/>
<evidence type="ECO:0000259" key="1">
    <source>
        <dbReference type="Pfam" id="PF13579"/>
    </source>
</evidence>
<dbReference type="Pfam" id="PF13579">
    <property type="entry name" value="Glyco_trans_4_4"/>
    <property type="match status" value="1"/>
</dbReference>
<dbReference type="EC" id="2.4.1.250" evidence="2"/>
<feature type="domain" description="Glycosyltransferase subfamily 4-like N-terminal" evidence="1">
    <location>
        <begin position="29"/>
        <end position="248"/>
    </location>
</feature>
<dbReference type="GO" id="GO:0102710">
    <property type="term" value="F:D-inositol-3-phosphate glycosyltransferase activity"/>
    <property type="evidence" value="ECO:0007669"/>
    <property type="project" value="UniProtKB-EC"/>
</dbReference>
<dbReference type="InterPro" id="IPR028098">
    <property type="entry name" value="Glyco_trans_4-like_N"/>
</dbReference>
<name>A0A485LZ85_9ZZZZ</name>
<evidence type="ECO:0000313" key="2">
    <source>
        <dbReference type="EMBL" id="VFU14101.1"/>
    </source>
</evidence>
<dbReference type="SUPFAM" id="SSF53756">
    <property type="entry name" value="UDP-Glycosyltransferase/glycogen phosphorylase"/>
    <property type="match status" value="1"/>
</dbReference>
<sequence length="468" mass="53753">MDTPDLEQKKVLVIAYGFPPIAHAGVYRTMRFCRYLPDNGWKPTVITVNESEDIYNDHSLLKRIPDEVQIHRTNILDFWRAIRRYQAKKARREAAHAVLNDQDVPLSRVVRAAKRVERFALSAMLKVFSIPDHMLLWIPFAVARGIRLMRREDFDVIFTTSPPHSEHLAGLILAKIFRKPWVVDFRDPIVDNFHTENLFRVELWLHALLERIIVRFADTVVVVTEYHRHFLKNRYPADSGKFIVIRNGFDPALFRNIQPDIFDRFTILFAGTLYGTITPDFFIRGLARWLETKPPSVKDNVQALFYGTGSEKAGALARDLGIEKVVKTSGLIPHDEIIRKQKGADLLLLIIGYDDKSAGVVTSKIYEYMAVGRPILAIMKESEALDILRDYGKFYHARHDDYPALVKALDDAYEAYLKEGSAGKGEEERLTGFDNSRYDVTVQVRDLVHIFNESNLRRPGIQGEHPAP</sequence>
<keyword evidence="2" id="KW-0808">Transferase</keyword>
<dbReference type="CDD" id="cd03794">
    <property type="entry name" value="GT4_WbuB-like"/>
    <property type="match status" value="1"/>
</dbReference>
<dbReference type="PANTHER" id="PTHR12526">
    <property type="entry name" value="GLYCOSYLTRANSFERASE"/>
    <property type="match status" value="1"/>
</dbReference>